<feature type="compositionally biased region" description="Low complexity" evidence="2">
    <location>
        <begin position="173"/>
        <end position="202"/>
    </location>
</feature>
<evidence type="ECO:0000313" key="3">
    <source>
        <dbReference type="EMBL" id="SUD91782.1"/>
    </source>
</evidence>
<dbReference type="RefSeq" id="WP_028859112.1">
    <property type="nucleotide sequence ID" value="NZ_CAJHAQ010000001.1"/>
</dbReference>
<evidence type="ECO:0000256" key="1">
    <source>
        <dbReference type="SAM" id="Coils"/>
    </source>
</evidence>
<proteinExistence type="predicted"/>
<feature type="compositionally biased region" description="Polar residues" evidence="2">
    <location>
        <begin position="139"/>
        <end position="154"/>
    </location>
</feature>
<gene>
    <name evidence="3" type="ORF">NCTC10526_02153</name>
</gene>
<feature type="compositionally biased region" description="Polar residues" evidence="2">
    <location>
        <begin position="116"/>
        <end position="125"/>
    </location>
</feature>
<feature type="coiled-coil region" evidence="1">
    <location>
        <begin position="307"/>
        <end position="345"/>
    </location>
</feature>
<sequence>MIEYIRNKNSFSQSNLTAMSGRKSLSVIALGAVLGLAGCQPKSDDSTADSNPTVSQQEKAKVVMSESAKAQIARFEEEYVNRKLNLQQSQLAEYEALQAADSPEDNKALFAAAESADNSTTQKKTVGQKLIDPKRDPQSTEAAQSTTAQNTVGSEVTDAAVASSEGADRSKSDTANSTASTTSTQSEAKATDDAAQAKAVQQGESDVEVGQLTLQDLPLINLALVPPQELSAAEIKQRYNAAMQALYLDDAEPLPAQDIDTLLSIAMLTPEIFNNAELAQRLVIKSPSLARLLKQYQTWEQIERQQSAELEALKQSQSAEFEALTAEFNEKIEAYDEQIKNYEAKLKQFK</sequence>
<feature type="compositionally biased region" description="Polar residues" evidence="2">
    <location>
        <begin position="48"/>
        <end position="57"/>
    </location>
</feature>
<keyword evidence="1" id="KW-0175">Coiled coil</keyword>
<feature type="region of interest" description="Disordered" evidence="2">
    <location>
        <begin position="113"/>
        <end position="202"/>
    </location>
</feature>
<evidence type="ECO:0000313" key="4">
    <source>
        <dbReference type="Proteomes" id="UP000254123"/>
    </source>
</evidence>
<evidence type="ECO:0000256" key="2">
    <source>
        <dbReference type="SAM" id="MobiDB-lite"/>
    </source>
</evidence>
<dbReference type="Proteomes" id="UP000254123">
    <property type="component" value="Unassembled WGS sequence"/>
</dbReference>
<reference evidence="3 4" key="1">
    <citation type="submission" date="2018-06" db="EMBL/GenBank/DDBJ databases">
        <authorList>
            <consortium name="Pathogen Informatics"/>
            <person name="Doyle S."/>
        </authorList>
    </citation>
    <scope>NUCLEOTIDE SEQUENCE [LARGE SCALE GENOMIC DNA]</scope>
    <source>
        <strain evidence="3 4">NCTC10526</strain>
    </source>
</reference>
<name>A0A379LPQ2_9GAMM</name>
<dbReference type="STRING" id="1123034.GCA_000685805_01611"/>
<organism evidence="3 4">
    <name type="scientific">Psychrobacter phenylpyruvicus</name>
    <dbReference type="NCBI Taxonomy" id="29432"/>
    <lineage>
        <taxon>Bacteria</taxon>
        <taxon>Pseudomonadati</taxon>
        <taxon>Pseudomonadota</taxon>
        <taxon>Gammaproteobacteria</taxon>
        <taxon>Moraxellales</taxon>
        <taxon>Moraxellaceae</taxon>
        <taxon>Psychrobacter</taxon>
    </lineage>
</organism>
<keyword evidence="4" id="KW-1185">Reference proteome</keyword>
<protein>
    <submittedName>
        <fullName evidence="3">Uncharacterized protein</fullName>
    </submittedName>
</protein>
<feature type="region of interest" description="Disordered" evidence="2">
    <location>
        <begin position="40"/>
        <end position="62"/>
    </location>
</feature>
<dbReference type="AlphaFoldDB" id="A0A379LPQ2"/>
<accession>A0A379LPQ2</accession>
<dbReference type="EMBL" id="UGVC01000001">
    <property type="protein sequence ID" value="SUD91782.1"/>
    <property type="molecule type" value="Genomic_DNA"/>
</dbReference>